<dbReference type="InterPro" id="IPR047088">
    <property type="entry name" value="ORC5_C"/>
</dbReference>
<feature type="domain" description="Origin recognition complex subunit 5 C-terminal" evidence="2">
    <location>
        <begin position="338"/>
        <end position="490"/>
    </location>
</feature>
<evidence type="ECO:0000313" key="3">
    <source>
        <dbReference type="EMBL" id="CDZ97002.1"/>
    </source>
</evidence>
<evidence type="ECO:0000256" key="1">
    <source>
        <dbReference type="SAM" id="MobiDB-lite"/>
    </source>
</evidence>
<dbReference type="EMBL" id="LN483167">
    <property type="protein sequence ID" value="CDZ97002.1"/>
    <property type="molecule type" value="Genomic_DNA"/>
</dbReference>
<organism evidence="3">
    <name type="scientific">Phaffia rhodozyma</name>
    <name type="common">Yeast</name>
    <name type="synonym">Xanthophyllomyces dendrorhous</name>
    <dbReference type="NCBI Taxonomy" id="264483"/>
    <lineage>
        <taxon>Eukaryota</taxon>
        <taxon>Fungi</taxon>
        <taxon>Dikarya</taxon>
        <taxon>Basidiomycota</taxon>
        <taxon>Agaricomycotina</taxon>
        <taxon>Tremellomycetes</taxon>
        <taxon>Cystofilobasidiales</taxon>
        <taxon>Mrakiaceae</taxon>
        <taxon>Phaffia</taxon>
    </lineage>
</organism>
<evidence type="ECO:0000259" key="2">
    <source>
        <dbReference type="Pfam" id="PF14630"/>
    </source>
</evidence>
<dbReference type="GO" id="GO:0003688">
    <property type="term" value="F:DNA replication origin binding"/>
    <property type="evidence" value="ECO:0007669"/>
    <property type="project" value="TreeGrafter"/>
</dbReference>
<feature type="region of interest" description="Disordered" evidence="1">
    <location>
        <begin position="312"/>
        <end position="333"/>
    </location>
</feature>
<dbReference type="PANTHER" id="PTHR12705:SF0">
    <property type="entry name" value="ORIGIN RECOGNITION COMPLEX SUBUNIT 5"/>
    <property type="match status" value="1"/>
</dbReference>
<proteinExistence type="predicted"/>
<reference evidence="3" key="1">
    <citation type="submission" date="2014-08" db="EMBL/GenBank/DDBJ databases">
        <authorList>
            <person name="Sharma Rahul"/>
            <person name="Thines Marco"/>
        </authorList>
    </citation>
    <scope>NUCLEOTIDE SEQUENCE</scope>
</reference>
<protein>
    <submittedName>
        <fullName evidence="3">Origin recognition complex, subunit 5</fullName>
    </submittedName>
</protein>
<dbReference type="InterPro" id="IPR020796">
    <property type="entry name" value="ORC5"/>
</dbReference>
<name>A0A0F7SJ38_PHARH</name>
<dbReference type="Pfam" id="PF14630">
    <property type="entry name" value="ORC5_C"/>
    <property type="match status" value="1"/>
</dbReference>
<dbReference type="GO" id="GO:0005664">
    <property type="term" value="C:nuclear origin of replication recognition complex"/>
    <property type="evidence" value="ECO:0007669"/>
    <property type="project" value="TreeGrafter"/>
</dbReference>
<sequence length="497" mass="55003">MLNPKQIPPSFYQILSPYITRPYLPIQIFFQAHPAIHSLLSQSVPSLLLSSYVTQSSSPTVGPYTTAFIDAIESGSTVKMFMEDLMTQWDLGSPGKNGLRYTGWENFLGLLNGLKDGEGRLVVIDRAERLKAGMGFGAGGLGSLFMNLAAMTSCPVTVIFMSPVPWDYLRPQPCTFSDPIYMYQPAFSQQKTFDYMLSHPPISPTHPLTYHWEPFVQYFLPTAFTNHPDPLTLLHMAHALWPIWILPLLSRLPSMAELKEAVRLRGEYVETTSRITFELAGKMNEALRVALNDPTALPGSLARFTQPTIASTPNSPFQVKAPPNSSALADRSSTMPSLPEKAQLLLIASFLASFCPTTKDLTNFGRARWEGDSKRRKKPTMKKGLGAKIPQSLLGPKAFPMDRLIAIFGSLTAEYDDVVHSLSRDELSSTVGETMCSVTVKNLIAMLTSLHLLQRTSPADKLDGVMFKTGITFDEAVVLSRGFGFKISDYWAGDEIM</sequence>
<dbReference type="PANTHER" id="PTHR12705">
    <property type="entry name" value="ORIGIN RECOGNITION COMPLEX SUBUNIT 5"/>
    <property type="match status" value="1"/>
</dbReference>
<dbReference type="AlphaFoldDB" id="A0A0F7SJ38"/>
<dbReference type="GO" id="GO:0006270">
    <property type="term" value="P:DNA replication initiation"/>
    <property type="evidence" value="ECO:0007669"/>
    <property type="project" value="TreeGrafter"/>
</dbReference>
<accession>A0A0F7SJ38</accession>